<proteinExistence type="predicted"/>
<name>A0A7C8I163_9PLEO</name>
<sequence length="236" mass="26890">MTSTIYQNSTPKRTIVRVPNPTDNDPVAFKQYLFFENQLTRTSKYFQGECGSPWHGAGFRPICIHVAKVPEFDAYGYWLYTKLVFTPSDTGVDRNAPVESKAKQAYEELLSLYSFGDRLGDTTFMNVVVANVVNRLRSPIGLPRQFIFTMTCDKVQNIFTEYPRRSPLHKLIVDAVARFATEADLQHFLSRNYLAAFKDELDLAQGRQLREMRESKGMDANKGAMDFGQGLVGYQL</sequence>
<keyword evidence="2" id="KW-1185">Reference proteome</keyword>
<comment type="caution">
    <text evidence="1">The sequence shown here is derived from an EMBL/GenBank/DDBJ whole genome shotgun (WGS) entry which is preliminary data.</text>
</comment>
<protein>
    <recommendedName>
        <fullName evidence="3">BTB domain-containing protein</fullName>
    </recommendedName>
</protein>
<gene>
    <name evidence="1" type="ORF">BDV95DRAFT_587522</name>
</gene>
<evidence type="ECO:0000313" key="1">
    <source>
        <dbReference type="EMBL" id="KAF2865172.1"/>
    </source>
</evidence>
<evidence type="ECO:0008006" key="3">
    <source>
        <dbReference type="Google" id="ProtNLM"/>
    </source>
</evidence>
<evidence type="ECO:0000313" key="2">
    <source>
        <dbReference type="Proteomes" id="UP000481861"/>
    </source>
</evidence>
<reference evidence="1 2" key="1">
    <citation type="submission" date="2020-01" db="EMBL/GenBank/DDBJ databases">
        <authorList>
            <consortium name="DOE Joint Genome Institute"/>
            <person name="Haridas S."/>
            <person name="Albert R."/>
            <person name="Binder M."/>
            <person name="Bloem J."/>
            <person name="Labutti K."/>
            <person name="Salamov A."/>
            <person name="Andreopoulos B."/>
            <person name="Baker S.E."/>
            <person name="Barry K."/>
            <person name="Bills G."/>
            <person name="Bluhm B.H."/>
            <person name="Cannon C."/>
            <person name="Castanera R."/>
            <person name="Culley D.E."/>
            <person name="Daum C."/>
            <person name="Ezra D."/>
            <person name="Gonzalez J.B."/>
            <person name="Henrissat B."/>
            <person name="Kuo A."/>
            <person name="Liang C."/>
            <person name="Lipzen A."/>
            <person name="Lutzoni F."/>
            <person name="Magnuson J."/>
            <person name="Mondo S."/>
            <person name="Nolan M."/>
            <person name="Ohm R."/>
            <person name="Pangilinan J."/>
            <person name="Park H.-J.H."/>
            <person name="Ramirez L."/>
            <person name="Alfaro M."/>
            <person name="Sun H."/>
            <person name="Tritt A."/>
            <person name="Yoshinaga Y."/>
            <person name="Zwiers L.-H.L."/>
            <person name="Turgeon B.G."/>
            <person name="Goodwin S.B."/>
            <person name="Spatafora J.W."/>
            <person name="Crous P.W."/>
            <person name="Grigoriev I.V."/>
        </authorList>
    </citation>
    <scope>NUCLEOTIDE SEQUENCE [LARGE SCALE GENOMIC DNA]</scope>
    <source>
        <strain evidence="1 2">CBS 611.86</strain>
    </source>
</reference>
<dbReference type="Proteomes" id="UP000481861">
    <property type="component" value="Unassembled WGS sequence"/>
</dbReference>
<dbReference type="EMBL" id="JAADJZ010000036">
    <property type="protein sequence ID" value="KAF2865172.1"/>
    <property type="molecule type" value="Genomic_DNA"/>
</dbReference>
<organism evidence="1 2">
    <name type="scientific">Massariosphaeria phaeospora</name>
    <dbReference type="NCBI Taxonomy" id="100035"/>
    <lineage>
        <taxon>Eukaryota</taxon>
        <taxon>Fungi</taxon>
        <taxon>Dikarya</taxon>
        <taxon>Ascomycota</taxon>
        <taxon>Pezizomycotina</taxon>
        <taxon>Dothideomycetes</taxon>
        <taxon>Pleosporomycetidae</taxon>
        <taxon>Pleosporales</taxon>
        <taxon>Pleosporales incertae sedis</taxon>
        <taxon>Massariosphaeria</taxon>
    </lineage>
</organism>
<accession>A0A7C8I163</accession>
<dbReference type="AlphaFoldDB" id="A0A7C8I163"/>